<dbReference type="HAMAP" id="MF_00360">
    <property type="entry name" value="Ribosomal_bS6"/>
    <property type="match status" value="1"/>
</dbReference>
<comment type="similarity">
    <text evidence="1 3">Belongs to the bacterial ribosomal protein bS6 family.</text>
</comment>
<dbReference type="CDD" id="cd00473">
    <property type="entry name" value="bS6"/>
    <property type="match status" value="1"/>
</dbReference>
<reference evidence="4 5" key="1">
    <citation type="journal article" date="2016" name="Nat. Commun.">
        <title>Thousands of microbial genomes shed light on interconnected biogeochemical processes in an aquifer system.</title>
        <authorList>
            <person name="Anantharaman K."/>
            <person name="Brown C.T."/>
            <person name="Hug L.A."/>
            <person name="Sharon I."/>
            <person name="Castelle C.J."/>
            <person name="Probst A.J."/>
            <person name="Thomas B.C."/>
            <person name="Singh A."/>
            <person name="Wilkins M.J."/>
            <person name="Karaoz U."/>
            <person name="Brodie E.L."/>
            <person name="Williams K.H."/>
            <person name="Hubbard S.S."/>
            <person name="Banfield J.F."/>
        </authorList>
    </citation>
    <scope>NUCLEOTIDE SEQUENCE [LARGE SCALE GENOMIC DNA]</scope>
</reference>
<dbReference type="GO" id="GO:0005840">
    <property type="term" value="C:ribosome"/>
    <property type="evidence" value="ECO:0007669"/>
    <property type="project" value="UniProtKB-KW"/>
</dbReference>
<dbReference type="Pfam" id="PF01250">
    <property type="entry name" value="Ribosomal_S6"/>
    <property type="match status" value="1"/>
</dbReference>
<dbReference type="PANTHER" id="PTHR21011">
    <property type="entry name" value="MITOCHONDRIAL 28S RIBOSOMAL PROTEIN S6"/>
    <property type="match status" value="1"/>
</dbReference>
<dbReference type="InterPro" id="IPR000529">
    <property type="entry name" value="Ribosomal_bS6"/>
</dbReference>
<evidence type="ECO:0000313" key="4">
    <source>
        <dbReference type="EMBL" id="OGG05936.1"/>
    </source>
</evidence>
<dbReference type="Gene3D" id="3.30.70.60">
    <property type="match status" value="1"/>
</dbReference>
<keyword evidence="3" id="KW-0694">RNA-binding</keyword>
<dbReference type="AlphaFoldDB" id="A0A1F5Z0L4"/>
<name>A0A1F5Z0L4_9BACT</name>
<gene>
    <name evidence="3" type="primary">rpsF</name>
    <name evidence="4" type="ORF">A3F83_05040</name>
</gene>
<proteinExistence type="inferred from homology"/>
<dbReference type="GO" id="GO:0005737">
    <property type="term" value="C:cytoplasm"/>
    <property type="evidence" value="ECO:0007669"/>
    <property type="project" value="UniProtKB-ARBA"/>
</dbReference>
<evidence type="ECO:0000313" key="5">
    <source>
        <dbReference type="Proteomes" id="UP000179129"/>
    </source>
</evidence>
<keyword evidence="3" id="KW-0699">rRNA-binding</keyword>
<dbReference type="GO" id="GO:0006412">
    <property type="term" value="P:translation"/>
    <property type="evidence" value="ECO:0007669"/>
    <property type="project" value="UniProtKB-UniRule"/>
</dbReference>
<evidence type="ECO:0000256" key="2">
    <source>
        <dbReference type="ARBA" id="ARBA00035294"/>
    </source>
</evidence>
<evidence type="ECO:0000256" key="3">
    <source>
        <dbReference type="HAMAP-Rule" id="MF_00360"/>
    </source>
</evidence>
<evidence type="ECO:0000256" key="1">
    <source>
        <dbReference type="ARBA" id="ARBA00009512"/>
    </source>
</evidence>
<dbReference type="InterPro" id="IPR035980">
    <property type="entry name" value="Ribosomal_bS6_sf"/>
</dbReference>
<keyword evidence="3" id="KW-0687">Ribonucleoprotein</keyword>
<dbReference type="GO" id="GO:0070181">
    <property type="term" value="F:small ribosomal subunit rRNA binding"/>
    <property type="evidence" value="ECO:0007669"/>
    <property type="project" value="TreeGrafter"/>
</dbReference>
<comment type="function">
    <text evidence="3">Binds together with bS18 to 16S ribosomal RNA.</text>
</comment>
<dbReference type="Proteomes" id="UP000179129">
    <property type="component" value="Unassembled WGS sequence"/>
</dbReference>
<dbReference type="SUPFAM" id="SSF54995">
    <property type="entry name" value="Ribosomal protein S6"/>
    <property type="match status" value="1"/>
</dbReference>
<sequence length="110" mass="12800">MKKYEIVLLLDPTIGDSDIEAAFESVLEILRGQGTEIIQSETLDWGKRKLAYPVKKKETAYYRIFRFNAKTQVIGEIERRLRIDERVLRSMIVLYDPDAEKPIKPAEAKE</sequence>
<dbReference type="InterPro" id="IPR014717">
    <property type="entry name" value="Transl_elong_EF1B/ribsomal_bS6"/>
</dbReference>
<dbReference type="PANTHER" id="PTHR21011:SF1">
    <property type="entry name" value="SMALL RIBOSOMAL SUBUNIT PROTEIN BS6M"/>
    <property type="match status" value="1"/>
</dbReference>
<dbReference type="EMBL" id="MFIX01000034">
    <property type="protein sequence ID" value="OGG05936.1"/>
    <property type="molecule type" value="Genomic_DNA"/>
</dbReference>
<dbReference type="NCBIfam" id="TIGR00166">
    <property type="entry name" value="S6"/>
    <property type="match status" value="1"/>
</dbReference>
<dbReference type="GO" id="GO:0003735">
    <property type="term" value="F:structural constituent of ribosome"/>
    <property type="evidence" value="ECO:0007669"/>
    <property type="project" value="InterPro"/>
</dbReference>
<dbReference type="GO" id="GO:1990904">
    <property type="term" value="C:ribonucleoprotein complex"/>
    <property type="evidence" value="ECO:0007669"/>
    <property type="project" value="UniProtKB-KW"/>
</dbReference>
<comment type="caution">
    <text evidence="4">The sequence shown here is derived from an EMBL/GenBank/DDBJ whole genome shotgun (WGS) entry which is preliminary data.</text>
</comment>
<dbReference type="STRING" id="1817867.A3F83_05040"/>
<organism evidence="4 5">
    <name type="scientific">Candidatus Glassbacteria bacterium RIFCSPLOWO2_12_FULL_58_11</name>
    <dbReference type="NCBI Taxonomy" id="1817867"/>
    <lineage>
        <taxon>Bacteria</taxon>
        <taxon>Candidatus Glassiibacteriota</taxon>
    </lineage>
</organism>
<protein>
    <recommendedName>
        <fullName evidence="2 3">Small ribosomal subunit protein bS6</fullName>
    </recommendedName>
</protein>
<keyword evidence="3 4" id="KW-0689">Ribosomal protein</keyword>
<dbReference type="InterPro" id="IPR020814">
    <property type="entry name" value="Ribosomal_S6_plastid/chlpt"/>
</dbReference>
<accession>A0A1F5Z0L4</accession>